<sequence>MPQNKRESLIFTVMMCCTMVLWMSIYNVTLHMGALNLETIKEAWVGFPIACIFAMCLDWFVVSGFAKGFAFRFLVKPQDSGLKKAICVSTCMVVPMVFFMSLYGALEACTHTGAWNLVPIIWLTNIPKNFIMALPFQLIVAGPLVRKVFRSLFPVGTVLA</sequence>
<feature type="transmembrane region" description="Helical" evidence="1">
    <location>
        <begin position="126"/>
        <end position="145"/>
    </location>
</feature>
<keyword evidence="1" id="KW-0812">Transmembrane</keyword>
<dbReference type="Pfam" id="PF11391">
    <property type="entry name" value="DUF2798"/>
    <property type="match status" value="2"/>
</dbReference>
<dbReference type="Proteomes" id="UP001198962">
    <property type="component" value="Unassembled WGS sequence"/>
</dbReference>
<proteinExistence type="predicted"/>
<dbReference type="AlphaFoldDB" id="A0AAE3DIR5"/>
<evidence type="ECO:0000313" key="3">
    <source>
        <dbReference type="Proteomes" id="UP001198962"/>
    </source>
</evidence>
<feature type="transmembrane region" description="Helical" evidence="1">
    <location>
        <begin position="86"/>
        <end position="106"/>
    </location>
</feature>
<comment type="caution">
    <text evidence="2">The sequence shown here is derived from an EMBL/GenBank/DDBJ whole genome shotgun (WGS) entry which is preliminary data.</text>
</comment>
<protein>
    <submittedName>
        <fullName evidence="2">DUF2798 domain-containing protein</fullName>
    </submittedName>
</protein>
<dbReference type="InterPro" id="IPR021529">
    <property type="entry name" value="DUF2798"/>
</dbReference>
<keyword evidence="3" id="KW-1185">Reference proteome</keyword>
<name>A0AAE3DIR5_9FIRM</name>
<dbReference type="EMBL" id="JAJEPU010000004">
    <property type="protein sequence ID" value="MCC2163699.1"/>
    <property type="molecule type" value="Genomic_DNA"/>
</dbReference>
<feature type="transmembrane region" description="Helical" evidence="1">
    <location>
        <begin position="7"/>
        <end position="25"/>
    </location>
</feature>
<evidence type="ECO:0000256" key="1">
    <source>
        <dbReference type="SAM" id="Phobius"/>
    </source>
</evidence>
<evidence type="ECO:0000313" key="2">
    <source>
        <dbReference type="EMBL" id="MCC2163699.1"/>
    </source>
</evidence>
<gene>
    <name evidence="2" type="ORF">LKD32_02175</name>
</gene>
<feature type="transmembrane region" description="Helical" evidence="1">
    <location>
        <begin position="45"/>
        <end position="66"/>
    </location>
</feature>
<accession>A0AAE3DIR5</accession>
<keyword evidence="1" id="KW-1133">Transmembrane helix</keyword>
<dbReference type="RefSeq" id="WP_308450505.1">
    <property type="nucleotide sequence ID" value="NZ_JAJEPU010000004.1"/>
</dbReference>
<reference evidence="2" key="1">
    <citation type="submission" date="2021-10" db="EMBL/GenBank/DDBJ databases">
        <title>Anaerobic single-cell dispensing facilitates the cultivation of human gut bacteria.</title>
        <authorList>
            <person name="Afrizal A."/>
        </authorList>
    </citation>
    <scope>NUCLEOTIDE SEQUENCE</scope>
    <source>
        <strain evidence="2">CLA-AA-H274</strain>
    </source>
</reference>
<organism evidence="2 3">
    <name type="scientific">Brotaphodocola catenula</name>
    <dbReference type="NCBI Taxonomy" id="2885361"/>
    <lineage>
        <taxon>Bacteria</taxon>
        <taxon>Bacillati</taxon>
        <taxon>Bacillota</taxon>
        <taxon>Clostridia</taxon>
        <taxon>Lachnospirales</taxon>
        <taxon>Lachnospiraceae</taxon>
        <taxon>Brotaphodocola</taxon>
    </lineage>
</organism>
<keyword evidence="1" id="KW-0472">Membrane</keyword>